<keyword evidence="7" id="KW-0808">Transferase</keyword>
<comment type="cofactor">
    <cofactor evidence="1">
        <name>pyridoxal 5'-phosphate</name>
        <dbReference type="ChEBI" id="CHEBI:597326"/>
    </cofactor>
</comment>
<feature type="domain" description="Tryptophan synthase beta chain-like PALP" evidence="6">
    <location>
        <begin position="46"/>
        <end position="330"/>
    </location>
</feature>
<reference evidence="8" key="1">
    <citation type="journal article" date="2019" name="Int. J. Syst. Evol. Microbiol.">
        <title>The Global Catalogue of Microorganisms (GCM) 10K type strain sequencing project: providing services to taxonomists for standard genome sequencing and annotation.</title>
        <authorList>
            <consortium name="The Broad Institute Genomics Platform"/>
            <consortium name="The Broad Institute Genome Sequencing Center for Infectious Disease"/>
            <person name="Wu L."/>
            <person name="Ma J."/>
        </authorList>
    </citation>
    <scope>NUCLEOTIDE SEQUENCE [LARGE SCALE GENOMIC DNA]</scope>
    <source>
        <strain evidence="8">CECT 7131</strain>
    </source>
</reference>
<dbReference type="RefSeq" id="WP_290317627.1">
    <property type="nucleotide sequence ID" value="NZ_JAUFPN010000153.1"/>
</dbReference>
<proteinExistence type="predicted"/>
<dbReference type="SUPFAM" id="SSF53686">
    <property type="entry name" value="Tryptophan synthase beta subunit-like PLP-dependent enzymes"/>
    <property type="match status" value="1"/>
</dbReference>
<dbReference type="Proteomes" id="UP001529369">
    <property type="component" value="Unassembled WGS sequence"/>
</dbReference>
<sequence>MPDGAPNRARRTPRRAASPPTDPASLDAAGSTAPLPPRGRIYASVLELIGATPLVRLPRLKAADGLVADLAIKLEFFNPLGSVKDRIGLAMVEAAEREGLIRPGTSTLVEPTSGNTGIALAFVAAAKGYRLIVVMPDGASIERRKMIRLMGAEVELTPSRRGMAGAIARAEAIVAATPEAWSPKQFDNAANPDVHAATTAEEIWVDTAGQVDVIIGGIGTGGTLTGIARALKPRRPGLRIIGVEPAESAVLSGDEAGPHRIQGIGAGFKPNVLDLDLLDGVVRVGEREAIAAARRCAQMEGLPVGISSGAMLHAALAEARDPALRGGLVVGIAPSFAERYLSTELFAGM</sequence>
<evidence type="ECO:0000256" key="2">
    <source>
        <dbReference type="ARBA" id="ARBA00012681"/>
    </source>
</evidence>
<evidence type="ECO:0000313" key="8">
    <source>
        <dbReference type="Proteomes" id="UP001529369"/>
    </source>
</evidence>
<evidence type="ECO:0000256" key="4">
    <source>
        <dbReference type="ARBA" id="ARBA00047931"/>
    </source>
</evidence>
<name>A0ABT8A7H7_9PROT</name>
<dbReference type="EC" id="2.5.1.47" evidence="2"/>
<dbReference type="GO" id="GO:0004124">
    <property type="term" value="F:cysteine synthase activity"/>
    <property type="evidence" value="ECO:0007669"/>
    <property type="project" value="UniProtKB-EC"/>
</dbReference>
<feature type="region of interest" description="Disordered" evidence="5">
    <location>
        <begin position="1"/>
        <end position="33"/>
    </location>
</feature>
<evidence type="ECO:0000256" key="5">
    <source>
        <dbReference type="SAM" id="MobiDB-lite"/>
    </source>
</evidence>
<dbReference type="InterPro" id="IPR036052">
    <property type="entry name" value="TrpB-like_PALP_sf"/>
</dbReference>
<organism evidence="7 8">
    <name type="scientific">Paeniroseomonas aquatica</name>
    <dbReference type="NCBI Taxonomy" id="373043"/>
    <lineage>
        <taxon>Bacteria</taxon>
        <taxon>Pseudomonadati</taxon>
        <taxon>Pseudomonadota</taxon>
        <taxon>Alphaproteobacteria</taxon>
        <taxon>Acetobacterales</taxon>
        <taxon>Acetobacteraceae</taxon>
        <taxon>Paeniroseomonas</taxon>
    </lineage>
</organism>
<evidence type="ECO:0000313" key="7">
    <source>
        <dbReference type="EMBL" id="MDN3565764.1"/>
    </source>
</evidence>
<gene>
    <name evidence="7" type="primary">cysK</name>
    <name evidence="7" type="ORF">QWZ14_15450</name>
</gene>
<comment type="catalytic activity">
    <reaction evidence="4">
        <text>O-acetyl-L-serine + hydrogen sulfide = L-cysteine + acetate</text>
        <dbReference type="Rhea" id="RHEA:14829"/>
        <dbReference type="ChEBI" id="CHEBI:29919"/>
        <dbReference type="ChEBI" id="CHEBI:30089"/>
        <dbReference type="ChEBI" id="CHEBI:35235"/>
        <dbReference type="ChEBI" id="CHEBI:58340"/>
        <dbReference type="EC" id="2.5.1.47"/>
    </reaction>
</comment>
<dbReference type="InterPro" id="IPR001926">
    <property type="entry name" value="TrpB-like_PALP"/>
</dbReference>
<protein>
    <recommendedName>
        <fullName evidence="2">cysteine synthase</fullName>
        <ecNumber evidence="2">2.5.1.47</ecNumber>
    </recommendedName>
</protein>
<dbReference type="InterPro" id="IPR050214">
    <property type="entry name" value="Cys_Synth/Cystath_Beta-Synth"/>
</dbReference>
<dbReference type="PANTHER" id="PTHR10314">
    <property type="entry name" value="CYSTATHIONINE BETA-SYNTHASE"/>
    <property type="match status" value="1"/>
</dbReference>
<accession>A0ABT8A7H7</accession>
<dbReference type="InterPro" id="IPR005859">
    <property type="entry name" value="CysK"/>
</dbReference>
<keyword evidence="3" id="KW-0663">Pyridoxal phosphate</keyword>
<evidence type="ECO:0000256" key="3">
    <source>
        <dbReference type="ARBA" id="ARBA00022898"/>
    </source>
</evidence>
<keyword evidence="8" id="KW-1185">Reference proteome</keyword>
<dbReference type="NCBIfam" id="TIGR01136">
    <property type="entry name" value="cysKM"/>
    <property type="match status" value="1"/>
</dbReference>
<dbReference type="EMBL" id="JAUFPN010000153">
    <property type="protein sequence ID" value="MDN3565764.1"/>
    <property type="molecule type" value="Genomic_DNA"/>
</dbReference>
<dbReference type="Pfam" id="PF00291">
    <property type="entry name" value="PALP"/>
    <property type="match status" value="1"/>
</dbReference>
<feature type="compositionally biased region" description="Low complexity" evidence="5">
    <location>
        <begin position="15"/>
        <end position="25"/>
    </location>
</feature>
<dbReference type="NCBIfam" id="TIGR01139">
    <property type="entry name" value="cysK"/>
    <property type="match status" value="1"/>
</dbReference>
<dbReference type="InterPro" id="IPR005856">
    <property type="entry name" value="Cys_synth"/>
</dbReference>
<comment type="caution">
    <text evidence="7">The sequence shown here is derived from an EMBL/GenBank/DDBJ whole genome shotgun (WGS) entry which is preliminary data.</text>
</comment>
<evidence type="ECO:0000256" key="1">
    <source>
        <dbReference type="ARBA" id="ARBA00001933"/>
    </source>
</evidence>
<dbReference type="CDD" id="cd01561">
    <property type="entry name" value="CBS_like"/>
    <property type="match status" value="1"/>
</dbReference>
<dbReference type="Gene3D" id="3.40.50.1100">
    <property type="match status" value="2"/>
</dbReference>
<evidence type="ECO:0000259" key="6">
    <source>
        <dbReference type="Pfam" id="PF00291"/>
    </source>
</evidence>